<evidence type="ECO:0000256" key="2">
    <source>
        <dbReference type="ARBA" id="ARBA00022448"/>
    </source>
</evidence>
<accession>A0A1E3Q544</accession>
<evidence type="ECO:0000256" key="4">
    <source>
        <dbReference type="ARBA" id="ARBA00022729"/>
    </source>
</evidence>
<dbReference type="OrthoDB" id="4504960at2759"/>
<keyword evidence="2" id="KW-0813">Transport</keyword>
<evidence type="ECO:0000313" key="11">
    <source>
        <dbReference type="EMBL" id="ODQ72698.1"/>
    </source>
</evidence>
<name>A0A1E3Q544_LIPST</name>
<dbReference type="Proteomes" id="UP000094385">
    <property type="component" value="Unassembled WGS sequence"/>
</dbReference>
<dbReference type="GO" id="GO:0010008">
    <property type="term" value="C:endosome membrane"/>
    <property type="evidence" value="ECO:0007669"/>
    <property type="project" value="UniProtKB-SubCell"/>
</dbReference>
<dbReference type="SUPFAM" id="SSF50911">
    <property type="entry name" value="Mannose 6-phosphate receptor domain"/>
    <property type="match status" value="1"/>
</dbReference>
<gene>
    <name evidence="11" type="ORF">LIPSTDRAFT_63950</name>
</gene>
<evidence type="ECO:0000256" key="3">
    <source>
        <dbReference type="ARBA" id="ARBA00022692"/>
    </source>
</evidence>
<dbReference type="InterPro" id="IPR044865">
    <property type="entry name" value="MRH_dom"/>
</dbReference>
<protein>
    <recommendedName>
        <fullName evidence="10">MRH domain-containing protein</fullName>
    </recommendedName>
</protein>
<sequence>MYAVTIFTHPTSAAGVAADLQSRKRERASVPVTKSQQHSSSKNAETTTDDLQACTAIAPHTGNFFDLRGLTRVKEVDESDFHVRGHDYGHNFTMNICAPVLAAGGKFSGIADPVNVSAYYTTDSGEHFSIGQVSSQPLFRGRRLVLEYMDGSPCPSYPNLRKSSIITLACDRELLSNIALNFVGQLHECAYFFEARTPHACAKAGSKGGGADTLGPFGMFALIFAVMIMVYVLAVSRRRVPYLHAFINGGFGWVRRLIGLHGNMNGGMMEKGYSYNG</sequence>
<keyword evidence="3 9" id="KW-0812">Transmembrane</keyword>
<keyword evidence="5 9" id="KW-1133">Transmembrane helix</keyword>
<dbReference type="InterPro" id="IPR009011">
    <property type="entry name" value="Man6P_isomerase_rcpt-bd_dom_sf"/>
</dbReference>
<keyword evidence="7" id="KW-1015">Disulfide bond</keyword>
<feature type="region of interest" description="Disordered" evidence="8">
    <location>
        <begin position="18"/>
        <end position="47"/>
    </location>
</feature>
<dbReference type="Gene3D" id="2.70.130.10">
    <property type="entry name" value="Mannose-6-phosphate receptor binding domain"/>
    <property type="match status" value="1"/>
</dbReference>
<keyword evidence="6 9" id="KW-0472">Membrane</keyword>
<organism evidence="11 12">
    <name type="scientific">Lipomyces starkeyi NRRL Y-11557</name>
    <dbReference type="NCBI Taxonomy" id="675824"/>
    <lineage>
        <taxon>Eukaryota</taxon>
        <taxon>Fungi</taxon>
        <taxon>Dikarya</taxon>
        <taxon>Ascomycota</taxon>
        <taxon>Saccharomycotina</taxon>
        <taxon>Lipomycetes</taxon>
        <taxon>Lipomycetales</taxon>
        <taxon>Lipomycetaceae</taxon>
        <taxon>Lipomyces</taxon>
    </lineage>
</organism>
<keyword evidence="12" id="KW-1185">Reference proteome</keyword>
<dbReference type="PANTHER" id="PTHR15071:SF0">
    <property type="entry name" value="MANNOSE 6-PHOSPHATE RECEPTOR-LIKE PROTEIN 1"/>
    <property type="match status" value="1"/>
</dbReference>
<evidence type="ECO:0000256" key="7">
    <source>
        <dbReference type="ARBA" id="ARBA00023157"/>
    </source>
</evidence>
<dbReference type="GO" id="GO:0000139">
    <property type="term" value="C:Golgi membrane"/>
    <property type="evidence" value="ECO:0007669"/>
    <property type="project" value="UniProtKB-SubCell"/>
</dbReference>
<evidence type="ECO:0000256" key="5">
    <source>
        <dbReference type="ARBA" id="ARBA00022989"/>
    </source>
</evidence>
<feature type="transmembrane region" description="Helical" evidence="9">
    <location>
        <begin position="214"/>
        <end position="234"/>
    </location>
</feature>
<evidence type="ECO:0000313" key="12">
    <source>
        <dbReference type="Proteomes" id="UP000094385"/>
    </source>
</evidence>
<evidence type="ECO:0000256" key="1">
    <source>
        <dbReference type="ARBA" id="ARBA00004614"/>
    </source>
</evidence>
<dbReference type="EMBL" id="KV454295">
    <property type="protein sequence ID" value="ODQ72698.1"/>
    <property type="molecule type" value="Genomic_DNA"/>
</dbReference>
<dbReference type="GO" id="GO:0005770">
    <property type="term" value="C:late endosome"/>
    <property type="evidence" value="ECO:0007669"/>
    <property type="project" value="TreeGrafter"/>
</dbReference>
<dbReference type="PANTHER" id="PTHR15071">
    <property type="entry name" value="MANNOSE-6-PHOSPHATE RECEPTOR FAMILY MEMBER"/>
    <property type="match status" value="1"/>
</dbReference>
<dbReference type="STRING" id="675824.A0A1E3Q544"/>
<evidence type="ECO:0000256" key="8">
    <source>
        <dbReference type="SAM" id="MobiDB-lite"/>
    </source>
</evidence>
<comment type="subcellular location">
    <subcellularLocation>
        <location evidence="1">Golgi apparatus membrane</location>
        <topology evidence="1">Single-pass type I membrane protein</topology>
    </subcellularLocation>
</comment>
<dbReference type="AlphaFoldDB" id="A0A1E3Q544"/>
<feature type="domain" description="MRH" evidence="10">
    <location>
        <begin position="52"/>
        <end position="203"/>
    </location>
</feature>
<proteinExistence type="predicted"/>
<evidence type="ECO:0000259" key="10">
    <source>
        <dbReference type="PROSITE" id="PS51914"/>
    </source>
</evidence>
<feature type="compositionally biased region" description="Polar residues" evidence="8">
    <location>
        <begin position="32"/>
        <end position="47"/>
    </location>
</feature>
<evidence type="ECO:0000256" key="6">
    <source>
        <dbReference type="ARBA" id="ARBA00023136"/>
    </source>
</evidence>
<reference evidence="11 12" key="1">
    <citation type="journal article" date="2016" name="Proc. Natl. Acad. Sci. U.S.A.">
        <title>Comparative genomics of biotechnologically important yeasts.</title>
        <authorList>
            <person name="Riley R."/>
            <person name="Haridas S."/>
            <person name="Wolfe K.H."/>
            <person name="Lopes M.R."/>
            <person name="Hittinger C.T."/>
            <person name="Goeker M."/>
            <person name="Salamov A.A."/>
            <person name="Wisecaver J.H."/>
            <person name="Long T.M."/>
            <person name="Calvey C.H."/>
            <person name="Aerts A.L."/>
            <person name="Barry K.W."/>
            <person name="Choi C."/>
            <person name="Clum A."/>
            <person name="Coughlan A.Y."/>
            <person name="Deshpande S."/>
            <person name="Douglass A.P."/>
            <person name="Hanson S.J."/>
            <person name="Klenk H.-P."/>
            <person name="LaButti K.M."/>
            <person name="Lapidus A."/>
            <person name="Lindquist E.A."/>
            <person name="Lipzen A.M."/>
            <person name="Meier-Kolthoff J.P."/>
            <person name="Ohm R.A."/>
            <person name="Otillar R.P."/>
            <person name="Pangilinan J.L."/>
            <person name="Peng Y."/>
            <person name="Rokas A."/>
            <person name="Rosa C.A."/>
            <person name="Scheuner C."/>
            <person name="Sibirny A.A."/>
            <person name="Slot J.C."/>
            <person name="Stielow J.B."/>
            <person name="Sun H."/>
            <person name="Kurtzman C.P."/>
            <person name="Blackwell M."/>
            <person name="Grigoriev I.V."/>
            <person name="Jeffries T.W."/>
        </authorList>
    </citation>
    <scope>NUCLEOTIDE SEQUENCE [LARGE SCALE GENOMIC DNA]</scope>
    <source>
        <strain evidence="11 12">NRRL Y-11557</strain>
    </source>
</reference>
<dbReference type="PROSITE" id="PS51914">
    <property type="entry name" value="MRH"/>
    <property type="match status" value="1"/>
</dbReference>
<evidence type="ECO:0000256" key="9">
    <source>
        <dbReference type="SAM" id="Phobius"/>
    </source>
</evidence>
<dbReference type="GO" id="GO:0007034">
    <property type="term" value="P:vacuolar transport"/>
    <property type="evidence" value="ECO:0007669"/>
    <property type="project" value="TreeGrafter"/>
</dbReference>
<keyword evidence="4" id="KW-0732">Signal</keyword>